<dbReference type="EMBL" id="BLXT01000208">
    <property type="protein sequence ID" value="GFN75023.1"/>
    <property type="molecule type" value="Genomic_DNA"/>
</dbReference>
<proteinExistence type="predicted"/>
<name>A0AAV3XZ61_9GAST</name>
<sequence>MLSGPPAGQGAGDVTRTRDRSKSTEGGLGLSGSTSGQGAGGRARTRDRGVFADVRAVTIFTVPPTALKNRVAKTEMNPFSQFPTCMTWAQNDRITINT</sequence>
<evidence type="ECO:0000256" key="1">
    <source>
        <dbReference type="SAM" id="MobiDB-lite"/>
    </source>
</evidence>
<keyword evidence="3" id="KW-1185">Reference proteome</keyword>
<evidence type="ECO:0000313" key="2">
    <source>
        <dbReference type="EMBL" id="GFN75023.1"/>
    </source>
</evidence>
<protein>
    <submittedName>
        <fullName evidence="2">Uncharacterized protein</fullName>
    </submittedName>
</protein>
<accession>A0AAV3XZ61</accession>
<comment type="caution">
    <text evidence="2">The sequence shown here is derived from an EMBL/GenBank/DDBJ whole genome shotgun (WGS) entry which is preliminary data.</text>
</comment>
<dbReference type="AlphaFoldDB" id="A0AAV3XZ61"/>
<reference evidence="2 3" key="1">
    <citation type="journal article" date="2021" name="Elife">
        <title>Chloroplast acquisition without the gene transfer in kleptoplastic sea slugs, Plakobranchus ocellatus.</title>
        <authorList>
            <person name="Maeda T."/>
            <person name="Takahashi S."/>
            <person name="Yoshida T."/>
            <person name="Shimamura S."/>
            <person name="Takaki Y."/>
            <person name="Nagai Y."/>
            <person name="Toyoda A."/>
            <person name="Suzuki Y."/>
            <person name="Arimoto A."/>
            <person name="Ishii H."/>
            <person name="Satoh N."/>
            <person name="Nishiyama T."/>
            <person name="Hasebe M."/>
            <person name="Maruyama T."/>
            <person name="Minagawa J."/>
            <person name="Obokata J."/>
            <person name="Shigenobu S."/>
        </authorList>
    </citation>
    <scope>NUCLEOTIDE SEQUENCE [LARGE SCALE GENOMIC DNA]</scope>
</reference>
<feature type="compositionally biased region" description="Gly residues" evidence="1">
    <location>
        <begin position="26"/>
        <end position="41"/>
    </location>
</feature>
<organism evidence="2 3">
    <name type="scientific">Plakobranchus ocellatus</name>
    <dbReference type="NCBI Taxonomy" id="259542"/>
    <lineage>
        <taxon>Eukaryota</taxon>
        <taxon>Metazoa</taxon>
        <taxon>Spiralia</taxon>
        <taxon>Lophotrochozoa</taxon>
        <taxon>Mollusca</taxon>
        <taxon>Gastropoda</taxon>
        <taxon>Heterobranchia</taxon>
        <taxon>Euthyneura</taxon>
        <taxon>Panpulmonata</taxon>
        <taxon>Sacoglossa</taxon>
        <taxon>Placobranchoidea</taxon>
        <taxon>Plakobranchidae</taxon>
        <taxon>Plakobranchus</taxon>
    </lineage>
</organism>
<dbReference type="Proteomes" id="UP000735302">
    <property type="component" value="Unassembled WGS sequence"/>
</dbReference>
<evidence type="ECO:0000313" key="3">
    <source>
        <dbReference type="Proteomes" id="UP000735302"/>
    </source>
</evidence>
<feature type="region of interest" description="Disordered" evidence="1">
    <location>
        <begin position="1"/>
        <end position="48"/>
    </location>
</feature>
<gene>
    <name evidence="2" type="ORF">PoB_000152900</name>
</gene>